<dbReference type="PANTHER" id="PTHR43111">
    <property type="entry name" value="ALDEHYDE DEHYDROGENASE B-RELATED"/>
    <property type="match status" value="1"/>
</dbReference>
<dbReference type="InterPro" id="IPR016161">
    <property type="entry name" value="Ald_DH/histidinol_DH"/>
</dbReference>
<accession>A0ABP0CSP9</accession>
<name>A0ABP0CSP9_9PEZI</name>
<dbReference type="PANTHER" id="PTHR43111:SF1">
    <property type="entry name" value="ALDEHYDE DEHYDROGENASE B-RELATED"/>
    <property type="match status" value="1"/>
</dbReference>
<sequence>MEGTSTASGKQLPYSRLRATVTDGRAANVFFRKNQLRRLNDEVLGAKADLLKAITKDSGNTATEAWVEFYLTLSALKFYFDDLDPAQELQDEYRIAHGRDAADAREAVGIVYIQPDAHSYLYSVVVPIGAAIAAGNCVLVVIEQTLKVLPAVLQKLLQRSLDPDTIEIAQSQVEDTAFLSTCVQVIQTGTPRISNLTTLHSPRDAPVIGVVDGTADVEKAARDLVTARFSFGGRSPYAPDVVLVNEHVKTSFLNAAMHHSIRYLTEENGSLSGPMRKTSNKTSAANTQVDGIQVITSGSNGDILFVKDR</sequence>
<dbReference type="InterPro" id="IPR016162">
    <property type="entry name" value="Ald_DH_N"/>
</dbReference>
<evidence type="ECO:0000259" key="1">
    <source>
        <dbReference type="Pfam" id="PF00171"/>
    </source>
</evidence>
<organism evidence="2 3">
    <name type="scientific">Sporothrix eucalyptigena</name>
    <dbReference type="NCBI Taxonomy" id="1812306"/>
    <lineage>
        <taxon>Eukaryota</taxon>
        <taxon>Fungi</taxon>
        <taxon>Dikarya</taxon>
        <taxon>Ascomycota</taxon>
        <taxon>Pezizomycotina</taxon>
        <taxon>Sordariomycetes</taxon>
        <taxon>Sordariomycetidae</taxon>
        <taxon>Ophiostomatales</taxon>
        <taxon>Ophiostomataceae</taxon>
        <taxon>Sporothrix</taxon>
    </lineage>
</organism>
<keyword evidence="3" id="KW-1185">Reference proteome</keyword>
<dbReference type="Gene3D" id="3.40.309.10">
    <property type="entry name" value="Aldehyde Dehydrogenase, Chain A, domain 2"/>
    <property type="match status" value="1"/>
</dbReference>
<dbReference type="Gene3D" id="3.40.605.10">
    <property type="entry name" value="Aldehyde Dehydrogenase, Chain A, domain 1"/>
    <property type="match status" value="1"/>
</dbReference>
<evidence type="ECO:0000313" key="3">
    <source>
        <dbReference type="Proteomes" id="UP001642482"/>
    </source>
</evidence>
<comment type="caution">
    <text evidence="2">The sequence shown here is derived from an EMBL/GenBank/DDBJ whole genome shotgun (WGS) entry which is preliminary data.</text>
</comment>
<proteinExistence type="predicted"/>
<evidence type="ECO:0000313" key="2">
    <source>
        <dbReference type="EMBL" id="CAK7234570.1"/>
    </source>
</evidence>
<feature type="domain" description="Aldehyde dehydrogenase" evidence="1">
    <location>
        <begin position="32"/>
        <end position="167"/>
    </location>
</feature>
<reference evidence="2 3" key="1">
    <citation type="submission" date="2024-01" db="EMBL/GenBank/DDBJ databases">
        <authorList>
            <person name="Allen C."/>
            <person name="Tagirdzhanova G."/>
        </authorList>
    </citation>
    <scope>NUCLEOTIDE SEQUENCE [LARGE SCALE GENOMIC DNA]</scope>
</reference>
<dbReference type="Pfam" id="PF00171">
    <property type="entry name" value="Aldedh"/>
    <property type="match status" value="1"/>
</dbReference>
<dbReference type="Proteomes" id="UP001642482">
    <property type="component" value="Unassembled WGS sequence"/>
</dbReference>
<gene>
    <name evidence="2" type="ORF">SEUCBS140593_008988</name>
</gene>
<dbReference type="SUPFAM" id="SSF53720">
    <property type="entry name" value="ALDH-like"/>
    <property type="match status" value="1"/>
</dbReference>
<dbReference type="InterPro" id="IPR016163">
    <property type="entry name" value="Ald_DH_C"/>
</dbReference>
<protein>
    <recommendedName>
        <fullName evidence="1">Aldehyde dehydrogenase domain-containing protein</fullName>
    </recommendedName>
</protein>
<dbReference type="InterPro" id="IPR015590">
    <property type="entry name" value="Aldehyde_DH_dom"/>
</dbReference>
<dbReference type="EMBL" id="CAWUHD010000135">
    <property type="protein sequence ID" value="CAK7234570.1"/>
    <property type="molecule type" value="Genomic_DNA"/>
</dbReference>